<accession>A0A365QIB8</accession>
<dbReference type="Proteomes" id="UP000252458">
    <property type="component" value="Unassembled WGS sequence"/>
</dbReference>
<keyword evidence="1" id="KW-1133">Transmembrane helix</keyword>
<reference evidence="2 3" key="1">
    <citation type="submission" date="2018-06" db="EMBL/GenBank/DDBJ databases">
        <title>Draft genome sequence of Burkholderia reimsis strain BE51 isolated from a French agricultural soil.</title>
        <authorList>
            <person name="Esmaeel Q."/>
        </authorList>
    </citation>
    <scope>NUCLEOTIDE SEQUENCE [LARGE SCALE GENOMIC DNA]</scope>
    <source>
        <strain evidence="2 3">BE51</strain>
    </source>
</reference>
<protein>
    <submittedName>
        <fullName evidence="2">Uncharacterized protein</fullName>
    </submittedName>
</protein>
<evidence type="ECO:0000313" key="3">
    <source>
        <dbReference type="Proteomes" id="UP000252458"/>
    </source>
</evidence>
<sequence>MNTLVAGAVGASIGIAGLVLYVMHNAHVQDTTSVQVAKMDCHNARFDEDFARMRGDSPAALQHAASEADAACGEYRRKKAVAEVRQVERNQSSDQLVRDLNDALKK</sequence>
<dbReference type="RefSeq" id="WP_113048018.1">
    <property type="nucleotide sequence ID" value="NZ_QMFZ01000073.1"/>
</dbReference>
<comment type="caution">
    <text evidence="2">The sequence shown here is derived from an EMBL/GenBank/DDBJ whole genome shotgun (WGS) entry which is preliminary data.</text>
</comment>
<dbReference type="EMBL" id="QMFZ01000073">
    <property type="protein sequence ID" value="RBB31874.1"/>
    <property type="molecule type" value="Genomic_DNA"/>
</dbReference>
<organism evidence="2 3">
    <name type="scientific">Burkholderia reimsis</name>
    <dbReference type="NCBI Taxonomy" id="2234132"/>
    <lineage>
        <taxon>Bacteria</taxon>
        <taxon>Pseudomonadati</taxon>
        <taxon>Pseudomonadota</taxon>
        <taxon>Betaproteobacteria</taxon>
        <taxon>Burkholderiales</taxon>
        <taxon>Burkholderiaceae</taxon>
        <taxon>Burkholderia</taxon>
    </lineage>
</organism>
<proteinExistence type="predicted"/>
<feature type="transmembrane region" description="Helical" evidence="1">
    <location>
        <begin position="6"/>
        <end position="23"/>
    </location>
</feature>
<keyword evidence="3" id="KW-1185">Reference proteome</keyword>
<keyword evidence="1" id="KW-0472">Membrane</keyword>
<keyword evidence="1" id="KW-0812">Transmembrane</keyword>
<evidence type="ECO:0000256" key="1">
    <source>
        <dbReference type="SAM" id="Phobius"/>
    </source>
</evidence>
<dbReference type="AlphaFoldDB" id="A0A365QIB8"/>
<name>A0A365QIB8_9BURK</name>
<evidence type="ECO:0000313" key="2">
    <source>
        <dbReference type="EMBL" id="RBB31874.1"/>
    </source>
</evidence>
<gene>
    <name evidence="2" type="ORF">DPV79_40150</name>
</gene>